<reference evidence="1 2" key="1">
    <citation type="submission" date="2024-08" db="EMBL/GenBank/DDBJ databases">
        <title>Gnathostoma spinigerum genome.</title>
        <authorList>
            <person name="Gonzalez-Bertolin B."/>
            <person name="Monzon S."/>
            <person name="Zaballos A."/>
            <person name="Jimenez P."/>
            <person name="Dekumyoy P."/>
            <person name="Varona S."/>
            <person name="Cuesta I."/>
            <person name="Sumanam S."/>
            <person name="Adisakwattana P."/>
            <person name="Gasser R.B."/>
            <person name="Hernandez-Gonzalez A."/>
            <person name="Young N.D."/>
            <person name="Perteguer M.J."/>
        </authorList>
    </citation>
    <scope>NUCLEOTIDE SEQUENCE [LARGE SCALE GENOMIC DNA]</scope>
    <source>
        <strain evidence="1">AL3</strain>
        <tissue evidence="1">Liver</tissue>
    </source>
</reference>
<keyword evidence="2" id="KW-1185">Reference proteome</keyword>
<accession>A0ABD6EUK0</accession>
<dbReference type="Proteomes" id="UP001608902">
    <property type="component" value="Unassembled WGS sequence"/>
</dbReference>
<organism evidence="1 2">
    <name type="scientific">Gnathostoma spinigerum</name>
    <dbReference type="NCBI Taxonomy" id="75299"/>
    <lineage>
        <taxon>Eukaryota</taxon>
        <taxon>Metazoa</taxon>
        <taxon>Ecdysozoa</taxon>
        <taxon>Nematoda</taxon>
        <taxon>Chromadorea</taxon>
        <taxon>Rhabditida</taxon>
        <taxon>Spirurina</taxon>
        <taxon>Gnathostomatomorpha</taxon>
        <taxon>Gnathostomatoidea</taxon>
        <taxon>Gnathostomatidae</taxon>
        <taxon>Gnathostoma</taxon>
    </lineage>
</organism>
<evidence type="ECO:0000313" key="2">
    <source>
        <dbReference type="Proteomes" id="UP001608902"/>
    </source>
</evidence>
<comment type="caution">
    <text evidence="1">The sequence shown here is derived from an EMBL/GenBank/DDBJ whole genome shotgun (WGS) entry which is preliminary data.</text>
</comment>
<sequence>MLSPVLLYDCCCCHCDVKRSRNSDISDYQEVLVVALSRDQRFKEMCSPKNKGLLVFDVKTNEEQRGQGQVDLSVEIDSIRSYTNLCKTGEVRWDSSCVQPSTSLSNESVYGCNIDKELHSCNTDPTFFHGKSKKGEDRDRVANVQFVFRGRCPMRSSVSSELIVKVPNYLHSLRTFPYAHRPPLRAFSSVYSSAPLIHLSFHGSFKRFLNRRSLPALNQLSIADKSFTQTPVVPVPSNKDYFPTYTTLKFKADMPVIPEESDSSEECTSSVTVSNIDSAITEMKALALSPSSTSLSRFNAIPVSSFIFPADICSKLAELPIADDIISH</sequence>
<name>A0ABD6EUK0_9BILA</name>
<dbReference type="AlphaFoldDB" id="A0ABD6EUK0"/>
<evidence type="ECO:0000313" key="1">
    <source>
        <dbReference type="EMBL" id="MFH4980242.1"/>
    </source>
</evidence>
<dbReference type="EMBL" id="JBGFUD010005273">
    <property type="protein sequence ID" value="MFH4980242.1"/>
    <property type="molecule type" value="Genomic_DNA"/>
</dbReference>
<proteinExistence type="predicted"/>
<protein>
    <submittedName>
        <fullName evidence="1">Uncharacterized protein</fullName>
    </submittedName>
</protein>
<gene>
    <name evidence="1" type="ORF">AB6A40_006951</name>
</gene>